<organism evidence="1 3">
    <name type="scientific">Phytophthora infestans</name>
    <name type="common">Potato late blight agent</name>
    <name type="synonym">Botrytis infestans</name>
    <dbReference type="NCBI Taxonomy" id="4787"/>
    <lineage>
        <taxon>Eukaryota</taxon>
        <taxon>Sar</taxon>
        <taxon>Stramenopiles</taxon>
        <taxon>Oomycota</taxon>
        <taxon>Peronosporomycetes</taxon>
        <taxon>Peronosporales</taxon>
        <taxon>Peronosporaceae</taxon>
        <taxon>Phytophthora</taxon>
    </lineage>
</organism>
<accession>A0A833SVL8</accession>
<dbReference type="EMBL" id="JAACNO010001647">
    <property type="protein sequence ID" value="KAF4138645.1"/>
    <property type="molecule type" value="Genomic_DNA"/>
</dbReference>
<keyword evidence="3" id="KW-1185">Reference proteome</keyword>
<evidence type="ECO:0000313" key="1">
    <source>
        <dbReference type="EMBL" id="KAF4039613.1"/>
    </source>
</evidence>
<gene>
    <name evidence="1" type="ORF">GN244_ATG08258</name>
    <name evidence="2" type="ORF">GN958_ATG12150</name>
</gene>
<evidence type="ECO:0000313" key="3">
    <source>
        <dbReference type="Proteomes" id="UP000602510"/>
    </source>
</evidence>
<dbReference type="Proteomes" id="UP000602510">
    <property type="component" value="Unassembled WGS sequence"/>
</dbReference>
<reference evidence="1" key="1">
    <citation type="submission" date="2020-04" db="EMBL/GenBank/DDBJ databases">
        <title>Hybrid Assembly of Korean Phytophthora infestans isolates.</title>
        <authorList>
            <person name="Prokchorchik M."/>
            <person name="Lee Y."/>
            <person name="Seo J."/>
            <person name="Cho J.-H."/>
            <person name="Park Y.-E."/>
            <person name="Jang D.-C."/>
            <person name="Im J.-S."/>
            <person name="Choi J.-G."/>
            <person name="Park H.-J."/>
            <person name="Lee G.-B."/>
            <person name="Lee Y.-G."/>
            <person name="Hong S.-Y."/>
            <person name="Cho K."/>
            <person name="Sohn K.H."/>
        </authorList>
    </citation>
    <scope>NUCLEOTIDE SEQUENCE</scope>
    <source>
        <strain evidence="1">KR_1_A1</strain>
        <strain evidence="2">KR_2_A2</strain>
    </source>
</reference>
<dbReference type="Proteomes" id="UP000704712">
    <property type="component" value="Unassembled WGS sequence"/>
</dbReference>
<evidence type="ECO:0008006" key="4">
    <source>
        <dbReference type="Google" id="ProtNLM"/>
    </source>
</evidence>
<dbReference type="EMBL" id="WSZM01000172">
    <property type="protein sequence ID" value="KAF4039613.1"/>
    <property type="molecule type" value="Genomic_DNA"/>
</dbReference>
<dbReference type="AlphaFoldDB" id="A0A833SVL8"/>
<comment type="caution">
    <text evidence="1">The sequence shown here is derived from an EMBL/GenBank/DDBJ whole genome shotgun (WGS) entry which is preliminary data.</text>
</comment>
<name>A0A833SVL8_PHYIN</name>
<evidence type="ECO:0000313" key="2">
    <source>
        <dbReference type="EMBL" id="KAF4138645.1"/>
    </source>
</evidence>
<proteinExistence type="predicted"/>
<sequence length="99" mass="11419">MKSDDDDELKSDPAAVEERGFLSSLGLTVDISQLSDEKLLKVLLPKDAKREKVFKKLASQGYDGTNTYFELGGTKRQLNDFKLQFFKEYGQWHDHHHML</sequence>
<protein>
    <recommendedName>
        <fullName evidence="4">RxLR effector protein</fullName>
    </recommendedName>
</protein>